<dbReference type="AlphaFoldDB" id="A0AAN7V1U4"/>
<evidence type="ECO:0000313" key="1">
    <source>
        <dbReference type="EMBL" id="KAK5636811.1"/>
    </source>
</evidence>
<proteinExistence type="predicted"/>
<sequence>MAQRLLNASGTSYTLGHIRFGVRNEAIKVARSKIIKYSRVNGATVANINPFFDRLDAPELENIPPERFYNTDKMGIGQGVEGDHWMIAEATGHIVLKKDVEKGQWITTLECVSCDGVALSPLIIFKGVDVQSQWFSNQNRGLWEDWRF</sequence>
<organism evidence="1 2">
    <name type="scientific">Xylaria bambusicola</name>
    <dbReference type="NCBI Taxonomy" id="326684"/>
    <lineage>
        <taxon>Eukaryota</taxon>
        <taxon>Fungi</taxon>
        <taxon>Dikarya</taxon>
        <taxon>Ascomycota</taxon>
        <taxon>Pezizomycotina</taxon>
        <taxon>Sordariomycetes</taxon>
        <taxon>Xylariomycetidae</taxon>
        <taxon>Xylariales</taxon>
        <taxon>Xylariaceae</taxon>
        <taxon>Xylaria</taxon>
    </lineage>
</organism>
<dbReference type="Proteomes" id="UP001305414">
    <property type="component" value="Unassembled WGS sequence"/>
</dbReference>
<dbReference type="EMBL" id="JAWHQM010000078">
    <property type="protein sequence ID" value="KAK5636811.1"/>
    <property type="molecule type" value="Genomic_DNA"/>
</dbReference>
<protein>
    <submittedName>
        <fullName evidence="1">Uncharacterized protein</fullName>
    </submittedName>
</protein>
<evidence type="ECO:0000313" key="2">
    <source>
        <dbReference type="Proteomes" id="UP001305414"/>
    </source>
</evidence>
<keyword evidence="2" id="KW-1185">Reference proteome</keyword>
<accession>A0AAN7V1U4</accession>
<reference evidence="1 2" key="1">
    <citation type="submission" date="2023-10" db="EMBL/GenBank/DDBJ databases">
        <title>Draft genome sequence of Xylaria bambusicola isolate GMP-LS, the root and basal stem rot pathogen of sugarcane in Indonesia.</title>
        <authorList>
            <person name="Selvaraj P."/>
            <person name="Muralishankar V."/>
            <person name="Muruganantham S."/>
            <person name="Sp S."/>
            <person name="Haryani S."/>
            <person name="Lau K.J.X."/>
            <person name="Naqvi N.I."/>
        </authorList>
    </citation>
    <scope>NUCLEOTIDE SEQUENCE [LARGE SCALE GENOMIC DNA]</scope>
    <source>
        <strain evidence="1">GMP-LS</strain>
    </source>
</reference>
<name>A0AAN7V1U4_9PEZI</name>
<gene>
    <name evidence="1" type="ORF">RRF57_012523</name>
</gene>
<comment type="caution">
    <text evidence="1">The sequence shown here is derived from an EMBL/GenBank/DDBJ whole genome shotgun (WGS) entry which is preliminary data.</text>
</comment>